<evidence type="ECO:0000313" key="10">
    <source>
        <dbReference type="EMBL" id="QOY86805.1"/>
    </source>
</evidence>
<dbReference type="Pfam" id="PF03710">
    <property type="entry name" value="GlnE"/>
    <property type="match status" value="2"/>
</dbReference>
<evidence type="ECO:0000259" key="8">
    <source>
        <dbReference type="Pfam" id="PF03710"/>
    </source>
</evidence>
<dbReference type="InterPro" id="IPR005190">
    <property type="entry name" value="GlnE_rpt_dom"/>
</dbReference>
<sequence>MSQSADPQVAVRRLETFCARYPSEFQQIAYSPFGLQALVAVFSASDFLSEELLQHPVWLLGLLHAGWLHRGRTREEIDAELADWLLSGSLPSPALRMAEFRRKQILRILLRDVLGFGALPEITEELSNLADALLDAAYSRIRLELAQKYGSPRLADGSECGYSILALGKLGGRELNYSSDIDLMFVYEGPGNTDGAQAISNQEFFKKISNQLTDLMGTYTAEGMIYRVDLRLRPDGRLGEVCLSMDAAKNYYDTRARDWELQMLIKARTAAGDKEPGRQLLEWVQPKIYSTTLDFSHIEAMSETRERLNEKLSSRRRATGIDVKLARGGIRDIEFLVQCLQRLHGGRETWIRNSSTLLALVRLRDKDLLSDSEYSRLASAYQYLRHLEHRLQFAADRQTHLLPEKLEEQALVARRMPPGLLGGQTTPEALLMTLNAHLEHVQEIYERVIHAQQTMYYTHTPAQPPPGGLNVESLPEPNGPDAAPSSNLIRFLDQKAPGFAGSVARARLGRSLTAFEHFLERVIKRDDWLEALNGDAVLSGYLLDLFAHSPYFAEQLMRQPEYFEEIRTMRLRGRSTSAFAEIMPLLEDAVEMRRFFLRQMFRLQVESICLQVPIFETLERTSALADAAIASVYRLAVAQAFSANPPATAGYEPGSQMMVIALGRLGMQEFDLASDADLLFVIPDADLPELHFWTRVAEKIVTILSSYTGDGTMFAVDTRLCPNGKGGALVQSESTYHEYFAKTAEAWEGVAYMKTRAVAGDVERATSFLADLQKVDWRRYGQSGRSKQQLRHMRMRIEKELSEDNPLKTAVGGYYDIDFSLMYLRLRGAGLFFKVLNTPARIEVLEQMGHLDPNDAHFLKNAATFYRAVDHGLRLISGHTEGSLPNSEWQLQMLTKLVRRWVPEHLCDQPLGLELLQIQGRTREYFERLFGEGRS</sequence>
<dbReference type="RefSeq" id="WP_194448474.1">
    <property type="nucleotide sequence ID" value="NZ_CP063849.1"/>
</dbReference>
<evidence type="ECO:0000259" key="9">
    <source>
        <dbReference type="Pfam" id="PF08335"/>
    </source>
</evidence>
<feature type="region of interest" description="Disordered" evidence="7">
    <location>
        <begin position="458"/>
        <end position="484"/>
    </location>
</feature>
<accession>A0A7S7NNI2</accession>
<feature type="domain" description="PII-uridylyltransferase/Glutamine-synthetase adenylyltransferase" evidence="9">
    <location>
        <begin position="299"/>
        <end position="448"/>
    </location>
</feature>
<evidence type="ECO:0000256" key="1">
    <source>
        <dbReference type="ARBA" id="ARBA00022679"/>
    </source>
</evidence>
<feature type="domain" description="Glutamate-ammonia ligase adenylyltransferase repeated" evidence="8">
    <location>
        <begin position="542"/>
        <end position="769"/>
    </location>
</feature>
<name>A0A7S7NNI2_PALFE</name>
<reference evidence="10 11" key="1">
    <citation type="submission" date="2020-10" db="EMBL/GenBank/DDBJ databases">
        <title>Complete genome sequence of Paludibaculum fermentans P105T, a facultatively anaerobic acidobacterium capable of dissimilatory Fe(III) reduction.</title>
        <authorList>
            <person name="Dedysh S.N."/>
            <person name="Beletsky A.V."/>
            <person name="Kulichevskaya I.S."/>
            <person name="Mardanov A.V."/>
            <person name="Ravin N.V."/>
        </authorList>
    </citation>
    <scope>NUCLEOTIDE SEQUENCE [LARGE SCALE GENOMIC DNA]</scope>
    <source>
        <strain evidence="10 11">P105</strain>
    </source>
</reference>
<keyword evidence="2 10" id="KW-0548">Nucleotidyltransferase</keyword>
<evidence type="ECO:0000256" key="2">
    <source>
        <dbReference type="ARBA" id="ARBA00022695"/>
    </source>
</evidence>
<evidence type="ECO:0000313" key="11">
    <source>
        <dbReference type="Proteomes" id="UP000593892"/>
    </source>
</evidence>
<keyword evidence="11" id="KW-1185">Reference proteome</keyword>
<dbReference type="Gene3D" id="3.30.460.10">
    <property type="entry name" value="Beta Polymerase, domain 2"/>
    <property type="match status" value="2"/>
</dbReference>
<proteinExistence type="predicted"/>
<keyword evidence="3" id="KW-0547">Nucleotide-binding</keyword>
<evidence type="ECO:0000256" key="5">
    <source>
        <dbReference type="ARBA" id="ARBA00022842"/>
    </source>
</evidence>
<dbReference type="PANTHER" id="PTHR30621">
    <property type="entry name" value="GLUTAMINE SYNTHETASE ADENYLYLTRANSFERASE"/>
    <property type="match status" value="1"/>
</dbReference>
<dbReference type="Pfam" id="PF08335">
    <property type="entry name" value="GlnD_UR_UTase"/>
    <property type="match status" value="2"/>
</dbReference>
<dbReference type="GO" id="GO:0005829">
    <property type="term" value="C:cytosol"/>
    <property type="evidence" value="ECO:0007669"/>
    <property type="project" value="TreeGrafter"/>
</dbReference>
<feature type="domain" description="Glutamate-ammonia ligase adenylyltransferase repeated" evidence="8">
    <location>
        <begin position="36"/>
        <end position="281"/>
    </location>
</feature>
<dbReference type="GO" id="GO:0000820">
    <property type="term" value="P:regulation of glutamine family amino acid metabolic process"/>
    <property type="evidence" value="ECO:0007669"/>
    <property type="project" value="TreeGrafter"/>
</dbReference>
<dbReference type="AlphaFoldDB" id="A0A7S7NNI2"/>
<dbReference type="SUPFAM" id="SSF81593">
    <property type="entry name" value="Nucleotidyltransferase substrate binding subunit/domain"/>
    <property type="match status" value="2"/>
</dbReference>
<protein>
    <submittedName>
        <fullName evidence="10">Glutamine-synthetase adenylyltransferase</fullName>
    </submittedName>
</protein>
<dbReference type="EMBL" id="CP063849">
    <property type="protein sequence ID" value="QOY86805.1"/>
    <property type="molecule type" value="Genomic_DNA"/>
</dbReference>
<dbReference type="InterPro" id="IPR013546">
    <property type="entry name" value="PII_UdlTrfase/GS_AdlTrfase"/>
</dbReference>
<dbReference type="SUPFAM" id="SSF81301">
    <property type="entry name" value="Nucleotidyltransferase"/>
    <property type="match status" value="2"/>
</dbReference>
<dbReference type="PANTHER" id="PTHR30621:SF0">
    <property type="entry name" value="BIFUNCTIONAL GLUTAMINE SYNTHETASE ADENYLYLTRANSFERASE_ADENYLYL-REMOVING ENZYME"/>
    <property type="match status" value="1"/>
</dbReference>
<evidence type="ECO:0000256" key="3">
    <source>
        <dbReference type="ARBA" id="ARBA00022741"/>
    </source>
</evidence>
<dbReference type="InterPro" id="IPR043519">
    <property type="entry name" value="NT_sf"/>
</dbReference>
<evidence type="ECO:0000256" key="7">
    <source>
        <dbReference type="SAM" id="MobiDB-lite"/>
    </source>
</evidence>
<keyword evidence="1 10" id="KW-0808">Transferase</keyword>
<feature type="domain" description="PII-uridylyltransferase/Glutamine-synthetase adenylyltransferase" evidence="9">
    <location>
        <begin position="787"/>
        <end position="890"/>
    </location>
</feature>
<dbReference type="GO" id="GO:0005524">
    <property type="term" value="F:ATP binding"/>
    <property type="evidence" value="ECO:0007669"/>
    <property type="project" value="UniProtKB-KW"/>
</dbReference>
<evidence type="ECO:0000256" key="6">
    <source>
        <dbReference type="ARBA" id="ARBA00023268"/>
    </source>
</evidence>
<dbReference type="CDD" id="cd05401">
    <property type="entry name" value="NT_GlnE_GlnD_like"/>
    <property type="match status" value="2"/>
</dbReference>
<keyword evidence="4" id="KW-0067">ATP-binding</keyword>
<dbReference type="InterPro" id="IPR023057">
    <property type="entry name" value="GlnE"/>
</dbReference>
<gene>
    <name evidence="10" type="ORF">IRI77_29080</name>
</gene>
<evidence type="ECO:0000256" key="4">
    <source>
        <dbReference type="ARBA" id="ARBA00022840"/>
    </source>
</evidence>
<dbReference type="Proteomes" id="UP000593892">
    <property type="component" value="Chromosome"/>
</dbReference>
<keyword evidence="6" id="KW-0511">Multifunctional enzyme</keyword>
<dbReference type="GO" id="GO:0008882">
    <property type="term" value="F:[glutamate-ammonia-ligase] adenylyltransferase activity"/>
    <property type="evidence" value="ECO:0007669"/>
    <property type="project" value="InterPro"/>
</dbReference>
<organism evidence="10 11">
    <name type="scientific">Paludibaculum fermentans</name>
    <dbReference type="NCBI Taxonomy" id="1473598"/>
    <lineage>
        <taxon>Bacteria</taxon>
        <taxon>Pseudomonadati</taxon>
        <taxon>Acidobacteriota</taxon>
        <taxon>Terriglobia</taxon>
        <taxon>Bryobacterales</taxon>
        <taxon>Bryobacteraceae</taxon>
        <taxon>Paludibaculum</taxon>
    </lineage>
</organism>
<keyword evidence="5" id="KW-0460">Magnesium</keyword>
<dbReference type="KEGG" id="pfer:IRI77_29080"/>
<dbReference type="Gene3D" id="1.20.120.330">
    <property type="entry name" value="Nucleotidyltransferases domain 2"/>
    <property type="match status" value="2"/>
</dbReference>